<evidence type="ECO:0000259" key="1">
    <source>
        <dbReference type="Pfam" id="PF05272"/>
    </source>
</evidence>
<feature type="domain" description="Virulence-associated protein E-like" evidence="1">
    <location>
        <begin position="445"/>
        <end position="656"/>
    </location>
</feature>
<dbReference type="Proteomes" id="UP000198432">
    <property type="component" value="Unassembled WGS sequence"/>
</dbReference>
<evidence type="ECO:0000259" key="2">
    <source>
        <dbReference type="Pfam" id="PF08800"/>
    </source>
</evidence>
<feature type="domain" description="BT4734-like N-terminal" evidence="2">
    <location>
        <begin position="53"/>
        <end position="171"/>
    </location>
</feature>
<evidence type="ECO:0008006" key="5">
    <source>
        <dbReference type="Google" id="ProtNLM"/>
    </source>
</evidence>
<gene>
    <name evidence="3" type="ORF">SAMN06296052_109141</name>
</gene>
<organism evidence="3 4">
    <name type="scientific">Pontibacter ummariensis</name>
    <dbReference type="NCBI Taxonomy" id="1610492"/>
    <lineage>
        <taxon>Bacteria</taxon>
        <taxon>Pseudomonadati</taxon>
        <taxon>Bacteroidota</taxon>
        <taxon>Cytophagia</taxon>
        <taxon>Cytophagales</taxon>
        <taxon>Hymenobacteraceae</taxon>
        <taxon>Pontibacter</taxon>
    </lineage>
</organism>
<dbReference type="Pfam" id="PF08800">
    <property type="entry name" value="BT4734-like_N"/>
    <property type="match status" value="1"/>
</dbReference>
<dbReference type="Pfam" id="PF05272">
    <property type="entry name" value="VapE-like_dom"/>
    <property type="match status" value="1"/>
</dbReference>
<dbReference type="InterPro" id="IPR014907">
    <property type="entry name" value="BT4734-like_N"/>
</dbReference>
<dbReference type="RefSeq" id="WP_089319388.1">
    <property type="nucleotide sequence ID" value="NZ_FZOQ01000009.1"/>
</dbReference>
<dbReference type="InterPro" id="IPR007936">
    <property type="entry name" value="VapE-like_dom"/>
</dbReference>
<sequence length="754" mass="85183">MSLVSVFQNFTNIQENRPIEDVLHNIQAGVYRKEVGQVRALLHDGRVKEYEQAKRSLLAFTPSGRFQGGRRLEHLHTYSALVVLDLDKLPEEELRESRQAIVAAPYTYATFTSPSGNGLKVLVRIPGVAAEHKQAYSQVKEHYARLLGLRVDESGSDVTRLCFVSCDEELYLNSSSHIFPVKALAGTERIGKVPVDGTDQTTGKRIENSSSRLAANNHTPSLGALQADTDLLYRHCVSLTERKYDFIEGSRNSFVHQLACNLNRYGIQEADALSFLLIDFGYDAQEVAASVRSAYSTVQEHGTKQFKPSSNRVQTPKAADEAKLQAYTKQAVASAGAENPFTEWNMDEVGGADGKVQGDTNIDRIEEFLLSRYEFRHNSVTSRQEYRTSAKGKWRQLDDRAESTMLREMKKAQVRVSQSELRILLSSDFCPLYDPFKFYFKNLPAWDGETDFIRQLASSVTTTDPEQWQLCFRKWFVAMVAGVLDEKAVNHTLIVLSGGQGLGKTTWVLGLVPGQLKEYLYSGEINPGNKDALQQLSENMLINLDELENLNRSEIGALKEMVTKSEIKVRRAYGHHHEKMPRRASFAGSVNTAQFLNDTTGSRRFLCFEVTDIDYEHQVDLDMAYAQALHLYKNGFRFWFDKEEIKAITAGNERFQVLSVEEEMLLTWFMKPCENEPRQFLTASQIVAKLAEKTKISVTDASVNKIGKSLRKHGFTRIKRGGSYGYLVRELKWEEVERNNSLEPAAVPDTAPPF</sequence>
<dbReference type="OrthoDB" id="9801888at2"/>
<reference evidence="4" key="1">
    <citation type="submission" date="2017-06" db="EMBL/GenBank/DDBJ databases">
        <authorList>
            <person name="Varghese N."/>
            <person name="Submissions S."/>
        </authorList>
    </citation>
    <scope>NUCLEOTIDE SEQUENCE [LARGE SCALE GENOMIC DNA]</scope>
    <source>
        <strain evidence="4">NKM1</strain>
    </source>
</reference>
<dbReference type="PANTHER" id="PTHR34985">
    <property type="entry name" value="SLR0554 PROTEIN"/>
    <property type="match status" value="1"/>
</dbReference>
<accession>A0A239FXE1</accession>
<dbReference type="PANTHER" id="PTHR34985:SF1">
    <property type="entry name" value="SLR0554 PROTEIN"/>
    <property type="match status" value="1"/>
</dbReference>
<dbReference type="EMBL" id="FZOQ01000009">
    <property type="protein sequence ID" value="SNS60892.1"/>
    <property type="molecule type" value="Genomic_DNA"/>
</dbReference>
<dbReference type="AlphaFoldDB" id="A0A239FXE1"/>
<protein>
    <recommendedName>
        <fullName evidence="5">Virulence-associated protein E</fullName>
    </recommendedName>
</protein>
<keyword evidence="4" id="KW-1185">Reference proteome</keyword>
<evidence type="ECO:0000313" key="3">
    <source>
        <dbReference type="EMBL" id="SNS60892.1"/>
    </source>
</evidence>
<name>A0A239FXE1_9BACT</name>
<proteinExistence type="predicted"/>
<evidence type="ECO:0000313" key="4">
    <source>
        <dbReference type="Proteomes" id="UP000198432"/>
    </source>
</evidence>